<evidence type="ECO:0008006" key="3">
    <source>
        <dbReference type="Google" id="ProtNLM"/>
    </source>
</evidence>
<name>A0ABV8QFZ2_9GAMM</name>
<dbReference type="Gene3D" id="3.30.70.1290">
    <property type="entry name" value="Transposase IS200-like"/>
    <property type="match status" value="1"/>
</dbReference>
<dbReference type="EMBL" id="JBHSDI010000009">
    <property type="protein sequence ID" value="MFC4258563.1"/>
    <property type="molecule type" value="Genomic_DNA"/>
</dbReference>
<reference evidence="2" key="1">
    <citation type="journal article" date="2019" name="Int. J. Syst. Evol. Microbiol.">
        <title>The Global Catalogue of Microorganisms (GCM) 10K type strain sequencing project: providing services to taxonomists for standard genome sequencing and annotation.</title>
        <authorList>
            <consortium name="The Broad Institute Genomics Platform"/>
            <consortium name="The Broad Institute Genome Sequencing Center for Infectious Disease"/>
            <person name="Wu L."/>
            <person name="Ma J."/>
        </authorList>
    </citation>
    <scope>NUCLEOTIDE SEQUENCE [LARGE SCALE GENOMIC DNA]</scope>
    <source>
        <strain evidence="2">CECT 7297</strain>
    </source>
</reference>
<dbReference type="PANTHER" id="PTHR34322:SF2">
    <property type="entry name" value="TRANSPOSASE IS200-LIKE DOMAIN-CONTAINING PROTEIN"/>
    <property type="match status" value="1"/>
</dbReference>
<dbReference type="Proteomes" id="UP001595798">
    <property type="component" value="Unassembled WGS sequence"/>
</dbReference>
<accession>A0ABV8QFZ2</accession>
<dbReference type="InterPro" id="IPR036515">
    <property type="entry name" value="Transposase_17_sf"/>
</dbReference>
<dbReference type="RefSeq" id="WP_379886091.1">
    <property type="nucleotide sequence ID" value="NZ_JBHSDI010000009.1"/>
</dbReference>
<comment type="caution">
    <text evidence="1">The sequence shown here is derived from an EMBL/GenBank/DDBJ whole genome shotgun (WGS) entry which is preliminary data.</text>
</comment>
<dbReference type="PANTHER" id="PTHR34322">
    <property type="entry name" value="TRANSPOSASE, Y1_TNP DOMAIN-CONTAINING"/>
    <property type="match status" value="1"/>
</dbReference>
<sequence length="182" mass="21095">MMARWGSLYKGPLIVQRYLKGESLADSERRFLERTVAVYRKRLADLSWFMKCLNEPIAREANREDDCTGHFWESRFKSQALLTEEAILSCMAYVDLNPVRAAMADTPENSDHTSIKERLAPQFDLSQAIQNQLDSGYLRQFPVSLKPLLNFKGNERNDMQRGILFSLRDYLELVDYTPYVSA</sequence>
<keyword evidence="2" id="KW-1185">Reference proteome</keyword>
<dbReference type="SUPFAM" id="SSF143422">
    <property type="entry name" value="Transposase IS200-like"/>
    <property type="match status" value="1"/>
</dbReference>
<organism evidence="1 2">
    <name type="scientific">Marinobacter lacisalsi</name>
    <dbReference type="NCBI Taxonomy" id="475979"/>
    <lineage>
        <taxon>Bacteria</taxon>
        <taxon>Pseudomonadati</taxon>
        <taxon>Pseudomonadota</taxon>
        <taxon>Gammaproteobacteria</taxon>
        <taxon>Pseudomonadales</taxon>
        <taxon>Marinobacteraceae</taxon>
        <taxon>Marinobacter</taxon>
    </lineage>
</organism>
<gene>
    <name evidence="1" type="ORF">ACFOZ5_05870</name>
</gene>
<evidence type="ECO:0000313" key="2">
    <source>
        <dbReference type="Proteomes" id="UP001595798"/>
    </source>
</evidence>
<evidence type="ECO:0000313" key="1">
    <source>
        <dbReference type="EMBL" id="MFC4258563.1"/>
    </source>
</evidence>
<protein>
    <recommendedName>
        <fullName evidence="3">Transposase</fullName>
    </recommendedName>
</protein>
<proteinExistence type="predicted"/>